<dbReference type="EMBL" id="BGZK01002295">
    <property type="protein sequence ID" value="GBP92663.1"/>
    <property type="molecule type" value="Genomic_DNA"/>
</dbReference>
<comment type="caution">
    <text evidence="2">The sequence shown here is derived from an EMBL/GenBank/DDBJ whole genome shotgun (WGS) entry which is preliminary data.</text>
</comment>
<gene>
    <name evidence="2" type="ORF">EVAR_67399_1</name>
</gene>
<sequence>MRGEVLLKSFIDRYRSSERPVQIQWHLHVQYDIWCQYKVDRSKYNGNYTVNTTFGVNTRFGQRIETAANRGPEPRAPARPGSAARAENNAAGALLIKETPSRPGRGGARFRITRAISQTSSPPTSTRIPS</sequence>
<dbReference type="Proteomes" id="UP000299102">
    <property type="component" value="Unassembled WGS sequence"/>
</dbReference>
<feature type="compositionally biased region" description="Low complexity" evidence="1">
    <location>
        <begin position="117"/>
        <end position="130"/>
    </location>
</feature>
<evidence type="ECO:0000256" key="1">
    <source>
        <dbReference type="SAM" id="MobiDB-lite"/>
    </source>
</evidence>
<evidence type="ECO:0000313" key="3">
    <source>
        <dbReference type="Proteomes" id="UP000299102"/>
    </source>
</evidence>
<reference evidence="2 3" key="1">
    <citation type="journal article" date="2019" name="Commun. Biol.">
        <title>The bagworm genome reveals a unique fibroin gene that provides high tensile strength.</title>
        <authorList>
            <person name="Kono N."/>
            <person name="Nakamura H."/>
            <person name="Ohtoshi R."/>
            <person name="Tomita M."/>
            <person name="Numata K."/>
            <person name="Arakawa K."/>
        </authorList>
    </citation>
    <scope>NUCLEOTIDE SEQUENCE [LARGE SCALE GENOMIC DNA]</scope>
</reference>
<accession>A0A4C2A0H9</accession>
<protein>
    <submittedName>
        <fullName evidence="2">Uncharacterized protein</fullName>
    </submittedName>
</protein>
<feature type="compositionally biased region" description="Low complexity" evidence="1">
    <location>
        <begin position="78"/>
        <end position="93"/>
    </location>
</feature>
<evidence type="ECO:0000313" key="2">
    <source>
        <dbReference type="EMBL" id="GBP92663.1"/>
    </source>
</evidence>
<keyword evidence="3" id="KW-1185">Reference proteome</keyword>
<dbReference type="AlphaFoldDB" id="A0A4C2A0H9"/>
<feature type="region of interest" description="Disordered" evidence="1">
    <location>
        <begin position="67"/>
        <end position="130"/>
    </location>
</feature>
<organism evidence="2 3">
    <name type="scientific">Eumeta variegata</name>
    <name type="common">Bagworm moth</name>
    <name type="synonym">Eumeta japonica</name>
    <dbReference type="NCBI Taxonomy" id="151549"/>
    <lineage>
        <taxon>Eukaryota</taxon>
        <taxon>Metazoa</taxon>
        <taxon>Ecdysozoa</taxon>
        <taxon>Arthropoda</taxon>
        <taxon>Hexapoda</taxon>
        <taxon>Insecta</taxon>
        <taxon>Pterygota</taxon>
        <taxon>Neoptera</taxon>
        <taxon>Endopterygota</taxon>
        <taxon>Lepidoptera</taxon>
        <taxon>Glossata</taxon>
        <taxon>Ditrysia</taxon>
        <taxon>Tineoidea</taxon>
        <taxon>Psychidae</taxon>
        <taxon>Oiketicinae</taxon>
        <taxon>Eumeta</taxon>
    </lineage>
</organism>
<name>A0A4C2A0H9_EUMVA</name>
<proteinExistence type="predicted"/>